<keyword evidence="2" id="KW-0472">Membrane</keyword>
<proteinExistence type="predicted"/>
<gene>
    <name evidence="3" type="ORF">EV652_112203</name>
</gene>
<organism evidence="3 4">
    <name type="scientific">Kribbella steppae</name>
    <dbReference type="NCBI Taxonomy" id="2512223"/>
    <lineage>
        <taxon>Bacteria</taxon>
        <taxon>Bacillati</taxon>
        <taxon>Actinomycetota</taxon>
        <taxon>Actinomycetes</taxon>
        <taxon>Propionibacteriales</taxon>
        <taxon>Kribbellaceae</taxon>
        <taxon>Kribbella</taxon>
    </lineage>
</organism>
<keyword evidence="4" id="KW-1185">Reference proteome</keyword>
<dbReference type="RefSeq" id="WP_132212976.1">
    <property type="nucleotide sequence ID" value="NZ_SLWN01000012.1"/>
</dbReference>
<protein>
    <submittedName>
        <fullName evidence="3">Uncharacterized protein</fullName>
    </submittedName>
</protein>
<dbReference type="OrthoDB" id="3813920at2"/>
<evidence type="ECO:0000313" key="3">
    <source>
        <dbReference type="EMBL" id="TCO20457.1"/>
    </source>
</evidence>
<feature type="transmembrane region" description="Helical" evidence="2">
    <location>
        <begin position="41"/>
        <end position="61"/>
    </location>
</feature>
<evidence type="ECO:0000256" key="2">
    <source>
        <dbReference type="SAM" id="Phobius"/>
    </source>
</evidence>
<feature type="region of interest" description="Disordered" evidence="1">
    <location>
        <begin position="71"/>
        <end position="107"/>
    </location>
</feature>
<evidence type="ECO:0000256" key="1">
    <source>
        <dbReference type="SAM" id="MobiDB-lite"/>
    </source>
</evidence>
<evidence type="ECO:0000313" key="4">
    <source>
        <dbReference type="Proteomes" id="UP000294508"/>
    </source>
</evidence>
<dbReference type="Proteomes" id="UP000294508">
    <property type="component" value="Unassembled WGS sequence"/>
</dbReference>
<accession>A0A4R2H4M7</accession>
<dbReference type="EMBL" id="SLWN01000012">
    <property type="protein sequence ID" value="TCO20457.1"/>
    <property type="molecule type" value="Genomic_DNA"/>
</dbReference>
<comment type="caution">
    <text evidence="3">The sequence shown here is derived from an EMBL/GenBank/DDBJ whole genome shotgun (WGS) entry which is preliminary data.</text>
</comment>
<feature type="compositionally biased region" description="Basic and acidic residues" evidence="1">
    <location>
        <begin position="94"/>
        <end position="107"/>
    </location>
</feature>
<keyword evidence="2" id="KW-1133">Transmembrane helix</keyword>
<name>A0A4R2H4M7_9ACTN</name>
<keyword evidence="2" id="KW-0812">Transmembrane</keyword>
<dbReference type="AlphaFoldDB" id="A0A4R2H4M7"/>
<sequence>MDDVRDVGAELHRLAEAEQLDPFDTAVLLQRGRRGRRRRKILAVGGTVVGVAAVAVAAGVLPNLDAADRSPVAGGGHDAAQANSSFEPVPGVPRGEESAGQKLSKEEAERRCALRYPEYTRPLGRGILTAGRTVEYETAVGQKFLECTIPGGDKPSDELIAAARRDPMPTTTAGQLRNCSVHMWVDLTNWRVTAVDQTKGFATSLVAVSPSGTKAVSCLLDPSAETSMMNRRSGSVFLTLNALGDSDPVVPGGTKYAELRAGSSGSAYCPGTPCKGWYALEYGRVASNITKVRIQLTGYPQVHEVTVTEGWYAIAWLNRSFKGSDPHYKITGYDKSGKAVKVIAQT</sequence>
<reference evidence="3 4" key="1">
    <citation type="journal article" date="2015" name="Stand. Genomic Sci.">
        <title>Genomic Encyclopedia of Bacterial and Archaeal Type Strains, Phase III: the genomes of soil and plant-associated and newly described type strains.</title>
        <authorList>
            <person name="Whitman W.B."/>
            <person name="Woyke T."/>
            <person name="Klenk H.P."/>
            <person name="Zhou Y."/>
            <person name="Lilburn T.G."/>
            <person name="Beck B.J."/>
            <person name="De Vos P."/>
            <person name="Vandamme P."/>
            <person name="Eisen J.A."/>
            <person name="Garrity G."/>
            <person name="Hugenholtz P."/>
            <person name="Kyrpides N.C."/>
        </authorList>
    </citation>
    <scope>NUCLEOTIDE SEQUENCE [LARGE SCALE GENOMIC DNA]</scope>
    <source>
        <strain evidence="3 4">VKM Ac-2572</strain>
    </source>
</reference>